<dbReference type="PANTHER" id="PTHR14255">
    <property type="entry name" value="CEREBLON"/>
    <property type="match status" value="1"/>
</dbReference>
<dbReference type="PANTHER" id="PTHR14255:SF3">
    <property type="entry name" value="SULFITE EXPORTER TAUE_SAFE FAMILY PROTEIN 5-RELATED"/>
    <property type="match status" value="1"/>
</dbReference>
<keyword evidence="2" id="KW-0812">Transmembrane</keyword>
<dbReference type="Proteomes" id="UP000813462">
    <property type="component" value="Unassembled WGS sequence"/>
</dbReference>
<proteinExistence type="inferred from homology"/>
<feature type="transmembrane region" description="Helical" evidence="2">
    <location>
        <begin position="20"/>
        <end position="39"/>
    </location>
</feature>
<keyword evidence="2" id="KW-1133">Transmembrane helix</keyword>
<accession>A0A978UFS7</accession>
<evidence type="ECO:0000256" key="2">
    <source>
        <dbReference type="SAM" id="Phobius"/>
    </source>
</evidence>
<evidence type="ECO:0000313" key="4">
    <source>
        <dbReference type="Proteomes" id="UP000813462"/>
    </source>
</evidence>
<protein>
    <submittedName>
        <fullName evidence="3">Uncharacterized protein</fullName>
    </submittedName>
</protein>
<gene>
    <name evidence="3" type="ORF">FEM48_Zijuj11G0004400</name>
</gene>
<feature type="transmembrane region" description="Helical" evidence="2">
    <location>
        <begin position="60"/>
        <end position="89"/>
    </location>
</feature>
<dbReference type="EMBL" id="JAEACU010000011">
    <property type="protein sequence ID" value="KAH7513658.1"/>
    <property type="molecule type" value="Genomic_DNA"/>
</dbReference>
<reference evidence="3" key="1">
    <citation type="journal article" date="2021" name="Front. Plant Sci.">
        <title>Chromosome-Scale Genome Assembly for Chinese Sour Jujube and Insights Into Its Genome Evolution and Domestication Signature.</title>
        <authorList>
            <person name="Shen L.-Y."/>
            <person name="Luo H."/>
            <person name="Wang X.-L."/>
            <person name="Wang X.-M."/>
            <person name="Qiu X.-J."/>
            <person name="Liu H."/>
            <person name="Zhou S.-S."/>
            <person name="Jia K.-H."/>
            <person name="Nie S."/>
            <person name="Bao Y.-T."/>
            <person name="Zhang R.-G."/>
            <person name="Yun Q.-Z."/>
            <person name="Chai Y.-H."/>
            <person name="Lu J.-Y."/>
            <person name="Li Y."/>
            <person name="Zhao S.-W."/>
            <person name="Mao J.-F."/>
            <person name="Jia S.-G."/>
            <person name="Mao Y.-M."/>
        </authorList>
    </citation>
    <scope>NUCLEOTIDE SEQUENCE</scope>
    <source>
        <strain evidence="3">AT0</strain>
        <tissue evidence="3">Leaf</tissue>
    </source>
</reference>
<dbReference type="AlphaFoldDB" id="A0A978UFS7"/>
<feature type="transmembrane region" description="Helical" evidence="2">
    <location>
        <begin position="162"/>
        <end position="181"/>
    </location>
</feature>
<comment type="similarity">
    <text evidence="1">Belongs to the 4-toluene sulfonate uptake permease (TSUP) (TC 2.A.102) family.</text>
</comment>
<evidence type="ECO:0000313" key="3">
    <source>
        <dbReference type="EMBL" id="KAH7513658.1"/>
    </source>
</evidence>
<name>A0A978UFS7_ZIZJJ</name>
<organism evidence="3 4">
    <name type="scientific">Ziziphus jujuba var. spinosa</name>
    <dbReference type="NCBI Taxonomy" id="714518"/>
    <lineage>
        <taxon>Eukaryota</taxon>
        <taxon>Viridiplantae</taxon>
        <taxon>Streptophyta</taxon>
        <taxon>Embryophyta</taxon>
        <taxon>Tracheophyta</taxon>
        <taxon>Spermatophyta</taxon>
        <taxon>Magnoliopsida</taxon>
        <taxon>eudicotyledons</taxon>
        <taxon>Gunneridae</taxon>
        <taxon>Pentapetalae</taxon>
        <taxon>rosids</taxon>
        <taxon>fabids</taxon>
        <taxon>Rosales</taxon>
        <taxon>Rhamnaceae</taxon>
        <taxon>Paliureae</taxon>
        <taxon>Ziziphus</taxon>
    </lineage>
</organism>
<dbReference type="GO" id="GO:0016567">
    <property type="term" value="P:protein ubiquitination"/>
    <property type="evidence" value="ECO:0007669"/>
    <property type="project" value="TreeGrafter"/>
</dbReference>
<comment type="caution">
    <text evidence="3">The sequence shown here is derived from an EMBL/GenBank/DDBJ whole genome shotgun (WGS) entry which is preliminary data.</text>
</comment>
<evidence type="ECO:0000256" key="1">
    <source>
        <dbReference type="ARBA" id="ARBA00009142"/>
    </source>
</evidence>
<sequence length="205" mass="23251">MPILTIISGLDLKEATSLTAFMVTGVSVANVFCNLLSTSPKNGARTLMDFDIALELQPSMFLGVSVGVICNLVFPEWLITILFVVFLAWSTSKTCKTGMVRWEKESERLMRRNGSSSSRGESEDHDLAGSINVAHDHVNDIDEKVELLLGAQGISKLITFPWMKLVLLVLVWRSFCFLYLLRRDEGRQVECLYVHFCYKLEYYLR</sequence>
<dbReference type="GO" id="GO:0031464">
    <property type="term" value="C:Cul4A-RING E3 ubiquitin ligase complex"/>
    <property type="evidence" value="ECO:0007669"/>
    <property type="project" value="TreeGrafter"/>
</dbReference>
<keyword evidence="2" id="KW-0472">Membrane</keyword>